<dbReference type="Proteomes" id="UP000287394">
    <property type="component" value="Chromosome"/>
</dbReference>
<sequence length="397" mass="43007">MLGLLDSKTSENGAAKRRVAYMTESFTMGGVEQSTAMLIANLNKDRFEPILICANEPDIAPLVQNVRAMGVNVVQTDLLSVRRSNMSVKNIRALSQLLKDLKVDLIHVQVLGGTGARYIALAAKVAHIDAVIITIRGALSGAVGFKERLVTRLIDRTCVTVYTTASEDNRRQQIELVGRDPDQVEVIYNAIDLRRFNPEIDGAETRRALNFPPSGPLVGTIGRLAEQKGIETFLAMAAHVHAAMPDVSFVIVGEGPKRSEYEGVAKEKGVDGYVRFAGYHSDVDRCLAALDVFALASVFEPFGLVLAEAMAMKKPVVATRVGGIPEVVATGETGFVVPAGDAEAMSIAVQKYLKDPALAREHGEAGRKRVEACFSIPRLMSEMESLYDRVLLGAARR</sequence>
<keyword evidence="2" id="KW-1185">Reference proteome</keyword>
<reference evidence="1 2" key="1">
    <citation type="journal article" date="2019" name="Int. J. Syst. Evol. Microbiol.">
        <title>Capsulimonas corticalis gen. nov., sp. nov., an aerobic capsulated bacterium, of a novel bacterial order, Capsulimonadales ord. nov., of the class Armatimonadia of the phylum Armatimonadetes.</title>
        <authorList>
            <person name="Li J."/>
            <person name="Kudo C."/>
            <person name="Tonouchi A."/>
        </authorList>
    </citation>
    <scope>NUCLEOTIDE SEQUENCE [LARGE SCALE GENOMIC DNA]</scope>
    <source>
        <strain evidence="1 2">AX-7</strain>
    </source>
</reference>
<dbReference type="SUPFAM" id="SSF53756">
    <property type="entry name" value="UDP-Glycosyltransferase/glycogen phosphorylase"/>
    <property type="match status" value="1"/>
</dbReference>
<dbReference type="PANTHER" id="PTHR45947">
    <property type="entry name" value="SULFOQUINOVOSYL TRANSFERASE SQD2"/>
    <property type="match status" value="1"/>
</dbReference>
<organism evidence="1 2">
    <name type="scientific">Capsulimonas corticalis</name>
    <dbReference type="NCBI Taxonomy" id="2219043"/>
    <lineage>
        <taxon>Bacteria</taxon>
        <taxon>Bacillati</taxon>
        <taxon>Armatimonadota</taxon>
        <taxon>Armatimonadia</taxon>
        <taxon>Capsulimonadales</taxon>
        <taxon>Capsulimonadaceae</taxon>
        <taxon>Capsulimonas</taxon>
    </lineage>
</organism>
<dbReference type="InterPro" id="IPR001296">
    <property type="entry name" value="Glyco_trans_1"/>
</dbReference>
<name>A0A402D1R7_9BACT</name>
<dbReference type="KEGG" id="ccot:CCAX7_007780"/>
<dbReference type="Gene3D" id="3.40.50.2000">
    <property type="entry name" value="Glycogen Phosphorylase B"/>
    <property type="match status" value="2"/>
</dbReference>
<dbReference type="InterPro" id="IPR050194">
    <property type="entry name" value="Glycosyltransferase_grp1"/>
</dbReference>
<dbReference type="RefSeq" id="WP_119323480.1">
    <property type="nucleotide sequence ID" value="NZ_AP025739.1"/>
</dbReference>
<dbReference type="PANTHER" id="PTHR45947:SF14">
    <property type="entry name" value="SLL1723 PROTEIN"/>
    <property type="match status" value="1"/>
</dbReference>
<gene>
    <name evidence="1" type="ORF">CCAX7_007780</name>
</gene>
<accession>A0A402D1R7</accession>
<dbReference type="EMBL" id="AP025739">
    <property type="protein sequence ID" value="BDI28727.1"/>
    <property type="molecule type" value="Genomic_DNA"/>
</dbReference>
<dbReference type="AlphaFoldDB" id="A0A402D1R7"/>
<dbReference type="Pfam" id="PF00534">
    <property type="entry name" value="Glycos_transf_1"/>
    <property type="match status" value="1"/>
</dbReference>
<keyword evidence="1" id="KW-0808">Transferase</keyword>
<dbReference type="Pfam" id="PF13439">
    <property type="entry name" value="Glyco_transf_4"/>
    <property type="match status" value="1"/>
</dbReference>
<dbReference type="OrthoDB" id="3199616at2"/>
<protein>
    <submittedName>
        <fullName evidence="1">Glycosyl transferase</fullName>
    </submittedName>
</protein>
<dbReference type="GO" id="GO:0016757">
    <property type="term" value="F:glycosyltransferase activity"/>
    <property type="evidence" value="ECO:0007669"/>
    <property type="project" value="InterPro"/>
</dbReference>
<evidence type="ECO:0000313" key="1">
    <source>
        <dbReference type="EMBL" id="BDI28727.1"/>
    </source>
</evidence>
<dbReference type="InterPro" id="IPR028098">
    <property type="entry name" value="Glyco_trans_4-like_N"/>
</dbReference>
<evidence type="ECO:0000313" key="2">
    <source>
        <dbReference type="Proteomes" id="UP000287394"/>
    </source>
</evidence>
<proteinExistence type="predicted"/>